<evidence type="ECO:0000259" key="5">
    <source>
        <dbReference type="Pfam" id="PF01094"/>
    </source>
</evidence>
<evidence type="ECO:0000256" key="1">
    <source>
        <dbReference type="ARBA" id="ARBA00004370"/>
    </source>
</evidence>
<evidence type="ECO:0000256" key="4">
    <source>
        <dbReference type="ARBA" id="ARBA00023136"/>
    </source>
</evidence>
<keyword evidence="2" id="KW-0812">Transmembrane</keyword>
<dbReference type="InterPro" id="IPR028082">
    <property type="entry name" value="Peripla_BP_I"/>
</dbReference>
<dbReference type="Proteomes" id="UP001186944">
    <property type="component" value="Unassembled WGS sequence"/>
</dbReference>
<evidence type="ECO:0000313" key="7">
    <source>
        <dbReference type="Proteomes" id="UP001186944"/>
    </source>
</evidence>
<protein>
    <recommendedName>
        <fullName evidence="5">Receptor ligand binding region domain-containing protein</fullName>
    </recommendedName>
</protein>
<dbReference type="EMBL" id="VSWD01000006">
    <property type="protein sequence ID" value="KAK3100327.1"/>
    <property type="molecule type" value="Genomic_DNA"/>
</dbReference>
<reference evidence="6" key="1">
    <citation type="submission" date="2019-08" db="EMBL/GenBank/DDBJ databases">
        <title>The improved chromosome-level genome for the pearl oyster Pinctada fucata martensii using PacBio sequencing and Hi-C.</title>
        <authorList>
            <person name="Zheng Z."/>
        </authorList>
    </citation>
    <scope>NUCLEOTIDE SEQUENCE</scope>
    <source>
        <strain evidence="6">ZZ-2019</strain>
        <tissue evidence="6">Adductor muscle</tissue>
    </source>
</reference>
<comment type="caution">
    <text evidence="6">The sequence shown here is derived from an EMBL/GenBank/DDBJ whole genome shotgun (WGS) entry which is preliminary data.</text>
</comment>
<dbReference type="Pfam" id="PF01094">
    <property type="entry name" value="ANF_receptor"/>
    <property type="match status" value="2"/>
</dbReference>
<dbReference type="GO" id="GO:0016020">
    <property type="term" value="C:membrane"/>
    <property type="evidence" value="ECO:0007669"/>
    <property type="project" value="UniProtKB-SubCell"/>
</dbReference>
<dbReference type="Gene3D" id="3.40.50.2300">
    <property type="match status" value="2"/>
</dbReference>
<feature type="domain" description="Receptor ligand binding region" evidence="5">
    <location>
        <begin position="173"/>
        <end position="265"/>
    </location>
</feature>
<evidence type="ECO:0000256" key="2">
    <source>
        <dbReference type="ARBA" id="ARBA00022692"/>
    </source>
</evidence>
<evidence type="ECO:0000313" key="6">
    <source>
        <dbReference type="EMBL" id="KAK3100327.1"/>
    </source>
</evidence>
<comment type="subcellular location">
    <subcellularLocation>
        <location evidence="1">Membrane</location>
    </subcellularLocation>
</comment>
<name>A0AA89C5M3_PINIB</name>
<keyword evidence="7" id="KW-1185">Reference proteome</keyword>
<proteinExistence type="predicted"/>
<sequence>MSSGVFVLLGTSAFASRDVIDSFSEKFHMPYLSTSIVQYSPRSSSYFPERGYQIKMRPDLTQALFAVISHFKWSEIYYLYDSDEGLLRLQELTKLCNGASIKIQRSRRLRDVDNAYEELRLIDNSDFTTQDNTRNILIDLSSEKAYLRLFDQIREVGMNKEGYSYMVATLVDAALAYDVVTLLNETFASMLANNSEVFRATFRRAEIYNYNLTKGVPCKDNIPWMHGKRLMATMRQIETQGLTGRILFDSDGRRQNVTLHVYKVQLNFGPAKV</sequence>
<evidence type="ECO:0000256" key="3">
    <source>
        <dbReference type="ARBA" id="ARBA00022989"/>
    </source>
</evidence>
<accession>A0AA89C5M3</accession>
<feature type="domain" description="Receptor ligand binding region" evidence="5">
    <location>
        <begin position="4"/>
        <end position="167"/>
    </location>
</feature>
<keyword evidence="3" id="KW-1133">Transmembrane helix</keyword>
<organism evidence="6 7">
    <name type="scientific">Pinctada imbricata</name>
    <name type="common">Atlantic pearl-oyster</name>
    <name type="synonym">Pinctada martensii</name>
    <dbReference type="NCBI Taxonomy" id="66713"/>
    <lineage>
        <taxon>Eukaryota</taxon>
        <taxon>Metazoa</taxon>
        <taxon>Spiralia</taxon>
        <taxon>Lophotrochozoa</taxon>
        <taxon>Mollusca</taxon>
        <taxon>Bivalvia</taxon>
        <taxon>Autobranchia</taxon>
        <taxon>Pteriomorphia</taxon>
        <taxon>Pterioida</taxon>
        <taxon>Pterioidea</taxon>
        <taxon>Pteriidae</taxon>
        <taxon>Pinctada</taxon>
    </lineage>
</organism>
<gene>
    <name evidence="6" type="ORF">FSP39_018172</name>
</gene>
<keyword evidence="4" id="KW-0472">Membrane</keyword>
<dbReference type="AlphaFoldDB" id="A0AA89C5M3"/>
<dbReference type="SUPFAM" id="SSF53822">
    <property type="entry name" value="Periplasmic binding protein-like I"/>
    <property type="match status" value="1"/>
</dbReference>
<dbReference type="InterPro" id="IPR001828">
    <property type="entry name" value="ANF_lig-bd_rcpt"/>
</dbReference>